<dbReference type="GO" id="GO:0005109">
    <property type="term" value="F:frizzled binding"/>
    <property type="evidence" value="ECO:0007669"/>
    <property type="project" value="TreeGrafter"/>
</dbReference>
<keyword evidence="5" id="KW-0272">Extracellular matrix</keyword>
<dbReference type="PRINTS" id="PR01349">
    <property type="entry name" value="WNTPROTEIN"/>
</dbReference>
<reference evidence="11" key="1">
    <citation type="submission" date="2013-09" db="EMBL/GenBank/DDBJ databases">
        <title>Onychophoran Wnt genes.</title>
        <authorList>
            <person name="Janssen R."/>
            <person name="Hogvall M."/>
            <person name="Budd G.E."/>
        </authorList>
    </citation>
    <scope>NUCLEOTIDE SEQUENCE</scope>
    <source>
        <tissue evidence="11">Embryonic</tissue>
    </source>
</reference>
<keyword evidence="10" id="KW-0812">Transmembrane</keyword>
<evidence type="ECO:0000256" key="6">
    <source>
        <dbReference type="ARBA" id="ARBA00022687"/>
    </source>
</evidence>
<evidence type="ECO:0000256" key="3">
    <source>
        <dbReference type="ARBA" id="ARBA00022473"/>
    </source>
</evidence>
<feature type="transmembrane region" description="Helical" evidence="10">
    <location>
        <begin position="12"/>
        <end position="35"/>
    </location>
</feature>
<dbReference type="Gene3D" id="3.30.2460.20">
    <property type="match status" value="1"/>
</dbReference>
<keyword evidence="7" id="KW-1015">Disulfide bond</keyword>
<dbReference type="PROSITE" id="PS00246">
    <property type="entry name" value="WNT1"/>
    <property type="match status" value="1"/>
</dbReference>
<dbReference type="GO" id="GO:0005125">
    <property type="term" value="F:cytokine activity"/>
    <property type="evidence" value="ECO:0007669"/>
    <property type="project" value="TreeGrafter"/>
</dbReference>
<dbReference type="GO" id="GO:0060070">
    <property type="term" value="P:canonical Wnt signaling pathway"/>
    <property type="evidence" value="ECO:0007669"/>
    <property type="project" value="TreeGrafter"/>
</dbReference>
<dbReference type="GO" id="GO:0030182">
    <property type="term" value="P:neuron differentiation"/>
    <property type="evidence" value="ECO:0007669"/>
    <property type="project" value="TreeGrafter"/>
</dbReference>
<dbReference type="PANTHER" id="PTHR12027">
    <property type="entry name" value="WNT RELATED"/>
    <property type="match status" value="1"/>
</dbReference>
<dbReference type="InterPro" id="IPR018161">
    <property type="entry name" value="Wnt_CS"/>
</dbReference>
<dbReference type="CDD" id="cd19338">
    <property type="entry name" value="Wnt_Wnt6"/>
    <property type="match status" value="1"/>
</dbReference>
<dbReference type="InterPro" id="IPR043158">
    <property type="entry name" value="Wnt_C"/>
</dbReference>
<keyword evidence="4" id="KW-0964">Secreted</keyword>
<evidence type="ECO:0000256" key="1">
    <source>
        <dbReference type="ARBA" id="ARBA00004498"/>
    </source>
</evidence>
<dbReference type="EMBL" id="HG529217">
    <property type="protein sequence ID" value="CDI40108.1"/>
    <property type="molecule type" value="mRNA"/>
</dbReference>
<gene>
    <name evidence="11" type="primary">WntA</name>
</gene>
<protein>
    <recommendedName>
        <fullName evidence="9">Protein Wnt</fullName>
    </recommendedName>
</protein>
<accession>A0A097ZRP6</accession>
<dbReference type="InterPro" id="IPR005817">
    <property type="entry name" value="Wnt"/>
</dbReference>
<dbReference type="FunFam" id="3.30.2460.20:FF:000001">
    <property type="entry name" value="Wnt homolog"/>
    <property type="match status" value="1"/>
</dbReference>
<dbReference type="GO" id="GO:0045165">
    <property type="term" value="P:cell fate commitment"/>
    <property type="evidence" value="ECO:0007669"/>
    <property type="project" value="TreeGrafter"/>
</dbReference>
<keyword evidence="6 9" id="KW-0879">Wnt signaling pathway</keyword>
<evidence type="ECO:0000256" key="5">
    <source>
        <dbReference type="ARBA" id="ARBA00022530"/>
    </source>
</evidence>
<dbReference type="GO" id="GO:0000902">
    <property type="term" value="P:cell morphogenesis"/>
    <property type="evidence" value="ECO:0007669"/>
    <property type="project" value="UniProtKB-ARBA"/>
</dbReference>
<name>A0A097ZRP6_9BILA</name>
<organism evidence="11">
    <name type="scientific">Euperipatoides kanangrensis</name>
    <dbReference type="NCBI Taxonomy" id="488523"/>
    <lineage>
        <taxon>Eukaryota</taxon>
        <taxon>Metazoa</taxon>
        <taxon>Ecdysozoa</taxon>
        <taxon>Onychophora</taxon>
        <taxon>Udeonychophora</taxon>
        <taxon>Euonychophora</taxon>
        <taxon>Peripatopsidae</taxon>
        <taxon>Euperipatoides</taxon>
    </lineage>
</organism>
<keyword evidence="10" id="KW-0472">Membrane</keyword>
<dbReference type="AlphaFoldDB" id="A0A097ZRP6"/>
<evidence type="ECO:0000256" key="10">
    <source>
        <dbReference type="SAM" id="Phobius"/>
    </source>
</evidence>
<evidence type="ECO:0000256" key="9">
    <source>
        <dbReference type="RuleBase" id="RU003500"/>
    </source>
</evidence>
<evidence type="ECO:0000256" key="2">
    <source>
        <dbReference type="ARBA" id="ARBA00005683"/>
    </source>
</evidence>
<evidence type="ECO:0000256" key="4">
    <source>
        <dbReference type="ARBA" id="ARBA00022525"/>
    </source>
</evidence>
<sequence length="360" mass="40758">MDLLIKNVIMAKGLLSSIIILTLVILPTNSTWWLLGTPAAYQSTLELKPTNYKKHCKDLNYLEERQKEICGWSQNILKTIGKGAMMGIEECQNQFRTRRWNCTTFNTTTVFGGILQINSREKAYIYAISAAGVAYSVTRACSKGEITECSCDKNVRQQNTEGKWEWGGCSEDIVFGESFSKDFVDSKEKALSAEGLMNLHNNDAGRMAISNNMDLICKCHGVSGSCSVKICWRKMAEFAQIGEELTEKFEGATHVRMSMKRNKLKPKIRGQKSPTKQDLVYLEESPDYCKRNLKIGVLGTKGRQCNRTSYGMDGCKLMCCGRGYHTMVREIVRDCECKFIWCCSVKCNKCREVVEEHFCN</sequence>
<keyword evidence="3 9" id="KW-0217">Developmental protein</keyword>
<evidence type="ECO:0000313" key="11">
    <source>
        <dbReference type="EMBL" id="CDI40108.1"/>
    </source>
</evidence>
<dbReference type="Pfam" id="PF00110">
    <property type="entry name" value="wnt"/>
    <property type="match status" value="1"/>
</dbReference>
<comment type="function">
    <text evidence="9">Ligand for members of the frizzled family of seven transmembrane receptors.</text>
</comment>
<comment type="similarity">
    <text evidence="2 9">Belongs to the Wnt family.</text>
</comment>
<dbReference type="PANTHER" id="PTHR12027:SF99">
    <property type="entry name" value="PROTEIN WNT"/>
    <property type="match status" value="1"/>
</dbReference>
<comment type="subcellular location">
    <subcellularLocation>
        <location evidence="1 9">Secreted</location>
        <location evidence="1 9">Extracellular space</location>
        <location evidence="1 9">Extracellular matrix</location>
    </subcellularLocation>
</comment>
<keyword evidence="10" id="KW-1133">Transmembrane helix</keyword>
<proteinExistence type="evidence at transcript level"/>
<evidence type="ECO:0000256" key="8">
    <source>
        <dbReference type="ARBA" id="ARBA00023288"/>
    </source>
</evidence>
<evidence type="ECO:0000256" key="7">
    <source>
        <dbReference type="ARBA" id="ARBA00023157"/>
    </source>
</evidence>
<dbReference type="GO" id="GO:0005615">
    <property type="term" value="C:extracellular space"/>
    <property type="evidence" value="ECO:0007669"/>
    <property type="project" value="TreeGrafter"/>
</dbReference>
<keyword evidence="8" id="KW-0449">Lipoprotein</keyword>
<dbReference type="SMART" id="SM00097">
    <property type="entry name" value="WNT1"/>
    <property type="match status" value="1"/>
</dbReference>
<dbReference type="InterPro" id="IPR009143">
    <property type="entry name" value="Wnt6"/>
</dbReference>